<evidence type="ECO:0000313" key="3">
    <source>
        <dbReference type="Proteomes" id="UP000253551"/>
    </source>
</evidence>
<proteinExistence type="predicted"/>
<evidence type="ECO:0000313" key="2">
    <source>
        <dbReference type="EMBL" id="RCH95857.1"/>
    </source>
</evidence>
<protein>
    <submittedName>
        <fullName evidence="2">Uncharacterized protein</fullName>
    </submittedName>
</protein>
<dbReference type="OrthoDB" id="2290015at2759"/>
<dbReference type="Proteomes" id="UP000253551">
    <property type="component" value="Unassembled WGS sequence"/>
</dbReference>
<dbReference type="AlphaFoldDB" id="A0A367K132"/>
<sequence length="212" mass="24026">MPAIKRNKTTTTTTTAAGLRETSQALSSSSEEEKHDFGYFPLTQTRFPVGTPILSKRSKKFYSDFADDREFLLHLREIWVKKLESLKEDHKLLQKMKEIKKEELHNIDPLFAPDATSIVSEAQAQPAAEVSKIATDQASSSSSEATKDSETLPFQFVDDQIVIQEPKMLSTLEQLENMCRSMDSDEENANDEDEDQARHALHLMLKEFGESL</sequence>
<keyword evidence="3" id="KW-1185">Reference proteome</keyword>
<dbReference type="EMBL" id="PJQM01002378">
    <property type="protein sequence ID" value="RCH95857.1"/>
    <property type="molecule type" value="Genomic_DNA"/>
</dbReference>
<gene>
    <name evidence="2" type="ORF">CU098_008584</name>
</gene>
<accession>A0A367K132</accession>
<evidence type="ECO:0000256" key="1">
    <source>
        <dbReference type="SAM" id="MobiDB-lite"/>
    </source>
</evidence>
<organism evidence="2 3">
    <name type="scientific">Rhizopus stolonifer</name>
    <name type="common">Rhizopus nigricans</name>
    <dbReference type="NCBI Taxonomy" id="4846"/>
    <lineage>
        <taxon>Eukaryota</taxon>
        <taxon>Fungi</taxon>
        <taxon>Fungi incertae sedis</taxon>
        <taxon>Mucoromycota</taxon>
        <taxon>Mucoromycotina</taxon>
        <taxon>Mucoromycetes</taxon>
        <taxon>Mucorales</taxon>
        <taxon>Mucorineae</taxon>
        <taxon>Rhizopodaceae</taxon>
        <taxon>Rhizopus</taxon>
    </lineage>
</organism>
<comment type="caution">
    <text evidence="2">The sequence shown here is derived from an EMBL/GenBank/DDBJ whole genome shotgun (WGS) entry which is preliminary data.</text>
</comment>
<feature type="region of interest" description="Disordered" evidence="1">
    <location>
        <begin position="1"/>
        <end position="33"/>
    </location>
</feature>
<name>A0A367K132_RHIST</name>
<feature type="region of interest" description="Disordered" evidence="1">
    <location>
        <begin position="129"/>
        <end position="149"/>
    </location>
</feature>
<reference evidence="2 3" key="1">
    <citation type="journal article" date="2018" name="G3 (Bethesda)">
        <title>Phylogenetic and Phylogenomic Definition of Rhizopus Species.</title>
        <authorList>
            <person name="Gryganskyi A.P."/>
            <person name="Golan J."/>
            <person name="Dolatabadi S."/>
            <person name="Mondo S."/>
            <person name="Robb S."/>
            <person name="Idnurm A."/>
            <person name="Muszewska A."/>
            <person name="Steczkiewicz K."/>
            <person name="Masonjones S."/>
            <person name="Liao H.L."/>
            <person name="Gajdeczka M.T."/>
            <person name="Anike F."/>
            <person name="Vuek A."/>
            <person name="Anishchenko I.M."/>
            <person name="Voigt K."/>
            <person name="de Hoog G.S."/>
            <person name="Smith M.E."/>
            <person name="Heitman J."/>
            <person name="Vilgalys R."/>
            <person name="Stajich J.E."/>
        </authorList>
    </citation>
    <scope>NUCLEOTIDE SEQUENCE [LARGE SCALE GENOMIC DNA]</scope>
    <source>
        <strain evidence="2 3">LSU 92-RS-03</strain>
    </source>
</reference>
<feature type="compositionally biased region" description="Low complexity" evidence="1">
    <location>
        <begin position="131"/>
        <end position="144"/>
    </location>
</feature>